<dbReference type="AlphaFoldDB" id="A0A0L8HA12"/>
<feature type="transmembrane region" description="Helical" evidence="8">
    <location>
        <begin position="206"/>
        <end position="228"/>
    </location>
</feature>
<dbReference type="PANTHER" id="PTHR30574:SF1">
    <property type="entry name" value="SULPHUR TRANSPORT DOMAIN-CONTAINING PROTEIN"/>
    <property type="match status" value="1"/>
</dbReference>
<gene>
    <name evidence="9" type="ORF">OCBIM_22019536mg</name>
</gene>
<feature type="transmembrane region" description="Helical" evidence="8">
    <location>
        <begin position="268"/>
        <end position="289"/>
    </location>
</feature>
<evidence type="ECO:0000256" key="1">
    <source>
        <dbReference type="ARBA" id="ARBA00004429"/>
    </source>
</evidence>
<keyword evidence="5 8" id="KW-0812">Transmembrane</keyword>
<feature type="transmembrane region" description="Helical" evidence="8">
    <location>
        <begin position="7"/>
        <end position="27"/>
    </location>
</feature>
<evidence type="ECO:0000256" key="8">
    <source>
        <dbReference type="SAM" id="Phobius"/>
    </source>
</evidence>
<feature type="transmembrane region" description="Helical" evidence="8">
    <location>
        <begin position="127"/>
        <end position="145"/>
    </location>
</feature>
<dbReference type="OMA" id="MIIGSRM"/>
<keyword evidence="7 8" id="KW-0472">Membrane</keyword>
<evidence type="ECO:0000256" key="5">
    <source>
        <dbReference type="ARBA" id="ARBA00022692"/>
    </source>
</evidence>
<proteinExistence type="predicted"/>
<accession>A0A0L8HA12</accession>
<feature type="transmembrane region" description="Helical" evidence="8">
    <location>
        <begin position="333"/>
        <end position="354"/>
    </location>
</feature>
<feature type="transmembrane region" description="Helical" evidence="8">
    <location>
        <begin position="93"/>
        <end position="121"/>
    </location>
</feature>
<protein>
    <submittedName>
        <fullName evidence="9">Uncharacterized protein</fullName>
    </submittedName>
</protein>
<dbReference type="PANTHER" id="PTHR30574">
    <property type="entry name" value="INNER MEMBRANE PROTEIN YEDE"/>
    <property type="match status" value="1"/>
</dbReference>
<organism evidence="9">
    <name type="scientific">Octopus bimaculoides</name>
    <name type="common">California two-spotted octopus</name>
    <dbReference type="NCBI Taxonomy" id="37653"/>
    <lineage>
        <taxon>Eukaryota</taxon>
        <taxon>Metazoa</taxon>
        <taxon>Spiralia</taxon>
        <taxon>Lophotrochozoa</taxon>
        <taxon>Mollusca</taxon>
        <taxon>Cephalopoda</taxon>
        <taxon>Coleoidea</taxon>
        <taxon>Octopodiformes</taxon>
        <taxon>Octopoda</taxon>
        <taxon>Incirrata</taxon>
        <taxon>Octopodidae</taxon>
        <taxon>Octopus</taxon>
    </lineage>
</organism>
<reference evidence="9" key="1">
    <citation type="submission" date="2015-07" db="EMBL/GenBank/DDBJ databases">
        <title>MeaNS - Measles Nucleotide Surveillance Program.</title>
        <authorList>
            <person name="Tran T."/>
            <person name="Druce J."/>
        </authorList>
    </citation>
    <scope>NUCLEOTIDE SEQUENCE</scope>
    <source>
        <strain evidence="9">UCB-OBI-ISO-001</strain>
        <tissue evidence="9">Gonad</tissue>
    </source>
</reference>
<keyword evidence="3" id="KW-1003">Cell membrane</keyword>
<evidence type="ECO:0000313" key="9">
    <source>
        <dbReference type="EMBL" id="KOF85914.1"/>
    </source>
</evidence>
<evidence type="ECO:0000256" key="3">
    <source>
        <dbReference type="ARBA" id="ARBA00022475"/>
    </source>
</evidence>
<dbReference type="Pfam" id="PF04143">
    <property type="entry name" value="Sulf_transp"/>
    <property type="match status" value="1"/>
</dbReference>
<feature type="transmembrane region" description="Helical" evidence="8">
    <location>
        <begin position="47"/>
        <end position="72"/>
    </location>
</feature>
<dbReference type="GO" id="GO:0005886">
    <property type="term" value="C:plasma membrane"/>
    <property type="evidence" value="ECO:0007669"/>
    <property type="project" value="UniProtKB-SubCell"/>
</dbReference>
<sequence length="355" mass="38924">MWLGQNKFVSSGPFSAILLGMVLGLLLEKSKVFDPEIVQKQMLFENFVMLKLFFSTLATGMFLCSIASMLQGHGGAVENTLIYHSANLIDQSYLSGILGGLFMGAGVACAGACPVSMFVQLGSGVPYALYVFLGAYCGTVLYDVIPPLAAKSKTSRQTYLHYSMSTPYFNVAMPLAVILATVTFFLELHKPWQNEYLVRFGGGSWLFAPVWSPYLIGISTAILQLILIGSFNKVITNSEVFTVINKTLMSIFKKGKLPSKSSKISTEYFWIFFSLGLILGAYFSSFHSYNYEYSRVTRNQAFFGGVLVSWGSMMAAGCYIGHGISGIMLLSKLSFVIVPALWAGGFIATSLLQYF</sequence>
<dbReference type="OrthoDB" id="10254418at2759"/>
<keyword evidence="4" id="KW-0997">Cell inner membrane</keyword>
<keyword evidence="6 8" id="KW-1133">Transmembrane helix</keyword>
<dbReference type="STRING" id="37653.A0A0L8HA12"/>
<name>A0A0L8HA12_OCTBM</name>
<feature type="transmembrane region" description="Helical" evidence="8">
    <location>
        <begin position="166"/>
        <end position="186"/>
    </location>
</feature>
<evidence type="ECO:0000256" key="6">
    <source>
        <dbReference type="ARBA" id="ARBA00022989"/>
    </source>
</evidence>
<evidence type="ECO:0000256" key="2">
    <source>
        <dbReference type="ARBA" id="ARBA00022448"/>
    </source>
</evidence>
<feature type="transmembrane region" description="Helical" evidence="8">
    <location>
        <begin position="301"/>
        <end position="321"/>
    </location>
</feature>
<comment type="subcellular location">
    <subcellularLocation>
        <location evidence="1">Cell inner membrane</location>
        <topology evidence="1">Multi-pass membrane protein</topology>
    </subcellularLocation>
</comment>
<evidence type="ECO:0000256" key="7">
    <source>
        <dbReference type="ARBA" id="ARBA00023136"/>
    </source>
</evidence>
<keyword evidence="2" id="KW-0813">Transport</keyword>
<dbReference type="KEGG" id="obi:106872003"/>
<dbReference type="EMBL" id="KQ418783">
    <property type="protein sequence ID" value="KOF85914.1"/>
    <property type="molecule type" value="Genomic_DNA"/>
</dbReference>
<dbReference type="InterPro" id="IPR007272">
    <property type="entry name" value="Sulf_transp_TsuA/YedE"/>
</dbReference>
<evidence type="ECO:0000256" key="4">
    <source>
        <dbReference type="ARBA" id="ARBA00022519"/>
    </source>
</evidence>